<accession>A0A387HQR8</accession>
<dbReference type="EMBL" id="CP032698">
    <property type="protein sequence ID" value="AYG83720.1"/>
    <property type="molecule type" value="Genomic_DNA"/>
</dbReference>
<dbReference type="KEGG" id="shun:DWB77_05918"/>
<dbReference type="InterPro" id="IPR047724">
    <property type="entry name" value="Streptophobe"/>
</dbReference>
<keyword evidence="2" id="KW-1133">Transmembrane helix</keyword>
<keyword evidence="4" id="KW-1185">Reference proteome</keyword>
<proteinExistence type="predicted"/>
<evidence type="ECO:0000313" key="3">
    <source>
        <dbReference type="EMBL" id="AYG83720.1"/>
    </source>
</evidence>
<feature type="region of interest" description="Disordered" evidence="1">
    <location>
        <begin position="465"/>
        <end position="577"/>
    </location>
</feature>
<name>A0A387HQR8_9ACTN</name>
<evidence type="ECO:0000256" key="2">
    <source>
        <dbReference type="SAM" id="Phobius"/>
    </source>
</evidence>
<reference evidence="3 4" key="1">
    <citation type="submission" date="2018-10" db="EMBL/GenBank/DDBJ databases">
        <title>Relationship between Morphology and Antimicrobial Activity in Streptomyces.</title>
        <authorList>
            <person name="Kang H.J."/>
            <person name="Kim S.B."/>
        </authorList>
    </citation>
    <scope>NUCLEOTIDE SEQUENCE [LARGE SCALE GENOMIC DNA]</scope>
    <source>
        <strain evidence="3 4">BH38</strain>
    </source>
</reference>
<feature type="transmembrane region" description="Helical" evidence="2">
    <location>
        <begin position="198"/>
        <end position="216"/>
    </location>
</feature>
<protein>
    <recommendedName>
        <fullName evidence="5">Integral membrane protein</fullName>
    </recommendedName>
</protein>
<feature type="compositionally biased region" description="Pro residues" evidence="1">
    <location>
        <begin position="545"/>
        <end position="577"/>
    </location>
</feature>
<keyword evidence="2" id="KW-0812">Transmembrane</keyword>
<evidence type="ECO:0000313" key="4">
    <source>
        <dbReference type="Proteomes" id="UP000271554"/>
    </source>
</evidence>
<feature type="transmembrane region" description="Helical" evidence="2">
    <location>
        <begin position="20"/>
        <end position="43"/>
    </location>
</feature>
<feature type="transmembrane region" description="Helical" evidence="2">
    <location>
        <begin position="122"/>
        <end position="143"/>
    </location>
</feature>
<feature type="transmembrane region" description="Helical" evidence="2">
    <location>
        <begin position="237"/>
        <end position="260"/>
    </location>
</feature>
<feature type="transmembrane region" description="Helical" evidence="2">
    <location>
        <begin position="89"/>
        <end position="110"/>
    </location>
</feature>
<evidence type="ECO:0000256" key="1">
    <source>
        <dbReference type="SAM" id="MobiDB-lite"/>
    </source>
</evidence>
<evidence type="ECO:0008006" key="5">
    <source>
        <dbReference type="Google" id="ProtNLM"/>
    </source>
</evidence>
<dbReference type="OrthoDB" id="4336533at2"/>
<feature type="transmembrane region" description="Helical" evidence="2">
    <location>
        <begin position="332"/>
        <end position="352"/>
    </location>
</feature>
<gene>
    <name evidence="3" type="ORF">DWB77_05918</name>
</gene>
<dbReference type="RefSeq" id="WP_120724672.1">
    <property type="nucleotide sequence ID" value="NZ_CP032698.1"/>
</dbReference>
<dbReference type="Proteomes" id="UP000271554">
    <property type="component" value="Chromosome"/>
</dbReference>
<feature type="compositionally biased region" description="Pro residues" evidence="1">
    <location>
        <begin position="513"/>
        <end position="528"/>
    </location>
</feature>
<feature type="transmembrane region" description="Helical" evidence="2">
    <location>
        <begin position="50"/>
        <end position="69"/>
    </location>
</feature>
<sequence>MSVDDNEVRGAIRWGDVVLTSIASVSWALVAMAGTAALGLHLLGADAAGALGPMTAAVVVLGVGGSVTPSGDVSAFGLSGAQARTAVDVAPLGVGLAGALLLAFFFLRSLRAAGTRIRGAELAARAAVLVLVFVAVVAGLARIGHDLVTLDGTDLVPGGAKVPGIPGIGDIGGLLPGRLAGLADAGAKVGFRVDTPRSLTGAACWVTAVLAIALLASRRTPLPRGWSALHRGVRPAVSALVTVALVAVAAGFAAAAYAAIGDAHPGRIAGAALLGAPNGAWLAVPLGLFVPWSGHATGTLATLLPDPLGRLLDMRADEPVTVARLAQLDDRAWLLALAMACLMLCAGVLAAVRTPVGGRSAGVFAGRCALSLAAATAVALPLMVWLTGVSANASLSVLGFDAFGAGVELHGDAGLALALGAGWGAGAGALGALLARAFGAAGRRAAAPAGLGGVDVRRRFAGASGADVPQPLADPDGADVRQPLAGPGGVDVRQPLADPGSADVPRPREERPPGPYDPAPSYRPPNPDTNPYLKLPPDLHGSPTLPGPGGGPRPAPRPRTPPHEGPPPPPGTPRRGP</sequence>
<feature type="transmembrane region" description="Helical" evidence="2">
    <location>
        <begin position="413"/>
        <end position="435"/>
    </location>
</feature>
<dbReference type="AlphaFoldDB" id="A0A387HQR8"/>
<dbReference type="NCBIfam" id="NF038391">
    <property type="entry name" value="streptophobe"/>
    <property type="match status" value="1"/>
</dbReference>
<feature type="transmembrane region" description="Helical" evidence="2">
    <location>
        <begin position="364"/>
        <end position="386"/>
    </location>
</feature>
<keyword evidence="2" id="KW-0472">Membrane</keyword>
<organism evidence="3 4">
    <name type="scientific">Streptomyces hundungensis</name>
    <dbReference type="NCBI Taxonomy" id="1077946"/>
    <lineage>
        <taxon>Bacteria</taxon>
        <taxon>Bacillati</taxon>
        <taxon>Actinomycetota</taxon>
        <taxon>Actinomycetes</taxon>
        <taxon>Kitasatosporales</taxon>
        <taxon>Streptomycetaceae</taxon>
        <taxon>Streptomyces</taxon>
    </lineage>
</organism>